<sequence>MEYKLLKSQREFLEIPHNYTLDVAVYQGGYGSGKTFAGSLLGILLALKYPAIRGLVGAQTYTLVRDTTLQSYFEHLENIGFIEGVDYEWSSSLQKLTFQNGSEILFRHFDEPNKLKSLNLGFVEIEEMSDIPYDTFKVLLSRMRQRVKKSWSNFTYRIFGHTNPEIHRGWVYKTFIENPAPNYRLISAPTTQNIYLPEGFCDELKKIYDEQYYRIFVLAQNGEYNNSLVIKGFTDENVKNIAYRPELDLHISCDFNVDPMCWVLAHKTDDKVFYFDELAIENTTTAGACEEFCRRYPNHKGKIIVNGDASGDNRSCTSEYTNYVIIKKKLLQFGYDVDIRIKAYNPPIKNRIAAFNARVRNADGEICLYVDKKCEKLLYNIYNLRYKEGTSKIDIPTYQQIKQTKELKFLSHPMDAASYLVDFYWPITL</sequence>
<dbReference type="CDD" id="cd00761">
    <property type="entry name" value="Glyco_tranf_GTA_type"/>
    <property type="match status" value="1"/>
</dbReference>
<evidence type="ECO:0000259" key="1">
    <source>
        <dbReference type="Pfam" id="PF04466"/>
    </source>
</evidence>
<dbReference type="Pfam" id="PF04466">
    <property type="entry name" value="Terminase_3"/>
    <property type="match status" value="1"/>
</dbReference>
<evidence type="ECO:0000313" key="2">
    <source>
        <dbReference type="EMBL" id="HIS35949.1"/>
    </source>
</evidence>
<accession>A0A9D1EYD4</accession>
<reference evidence="2" key="2">
    <citation type="journal article" date="2021" name="PeerJ">
        <title>Extensive microbial diversity within the chicken gut microbiome revealed by metagenomics and culture.</title>
        <authorList>
            <person name="Gilroy R."/>
            <person name="Ravi A."/>
            <person name="Getino M."/>
            <person name="Pursley I."/>
            <person name="Horton D.L."/>
            <person name="Alikhan N.F."/>
            <person name="Baker D."/>
            <person name="Gharbi K."/>
            <person name="Hall N."/>
            <person name="Watson M."/>
            <person name="Adriaenssens E.M."/>
            <person name="Foster-Nyarko E."/>
            <person name="Jarju S."/>
            <person name="Secka A."/>
            <person name="Antonio M."/>
            <person name="Oren A."/>
            <person name="Chaudhuri R.R."/>
            <person name="La Ragione R."/>
            <person name="Hildebrand F."/>
            <person name="Pallen M.J."/>
        </authorList>
    </citation>
    <scope>NUCLEOTIDE SEQUENCE</scope>
    <source>
        <strain evidence="2">6276</strain>
    </source>
</reference>
<dbReference type="InterPro" id="IPR027417">
    <property type="entry name" value="P-loop_NTPase"/>
</dbReference>
<dbReference type="InterPro" id="IPR035412">
    <property type="entry name" value="Terminase_L_N"/>
</dbReference>
<reference evidence="2" key="1">
    <citation type="submission" date="2020-10" db="EMBL/GenBank/DDBJ databases">
        <authorList>
            <person name="Gilroy R."/>
        </authorList>
    </citation>
    <scope>NUCLEOTIDE SEQUENCE</scope>
    <source>
        <strain evidence="2">6276</strain>
    </source>
</reference>
<gene>
    <name evidence="2" type="ORF">IAC10_04885</name>
</gene>
<feature type="domain" description="Phage terminase large subunit N-terminal" evidence="1">
    <location>
        <begin position="24"/>
        <end position="217"/>
    </location>
</feature>
<dbReference type="PANTHER" id="PTHR39184">
    <property type="match status" value="1"/>
</dbReference>
<dbReference type="PANTHER" id="PTHR39184:SF1">
    <property type="entry name" value="PBSX PHAGE TERMINASE LARGE SUBUNIT"/>
    <property type="match status" value="1"/>
</dbReference>
<dbReference type="AlphaFoldDB" id="A0A9D1EYD4"/>
<dbReference type="Gene3D" id="3.40.50.300">
    <property type="entry name" value="P-loop containing nucleotide triphosphate hydrolases"/>
    <property type="match status" value="1"/>
</dbReference>
<dbReference type="Proteomes" id="UP000823928">
    <property type="component" value="Unassembled WGS sequence"/>
</dbReference>
<protein>
    <recommendedName>
        <fullName evidence="1">Phage terminase large subunit N-terminal domain-containing protein</fullName>
    </recommendedName>
</protein>
<dbReference type="EMBL" id="DVIU01000101">
    <property type="protein sequence ID" value="HIS35949.1"/>
    <property type="molecule type" value="Genomic_DNA"/>
</dbReference>
<dbReference type="InterPro" id="IPR052380">
    <property type="entry name" value="Viral_DNA_packaging_terminase"/>
</dbReference>
<comment type="caution">
    <text evidence="2">The sequence shown here is derived from an EMBL/GenBank/DDBJ whole genome shotgun (WGS) entry which is preliminary data.</text>
</comment>
<organism evidence="2 3">
    <name type="scientific">Candidatus Scatousia excrementigallinarum</name>
    <dbReference type="NCBI Taxonomy" id="2840935"/>
    <lineage>
        <taxon>Bacteria</taxon>
        <taxon>Candidatus Scatousia</taxon>
    </lineage>
</organism>
<name>A0A9D1EYD4_9BACT</name>
<proteinExistence type="predicted"/>
<evidence type="ECO:0000313" key="3">
    <source>
        <dbReference type="Proteomes" id="UP000823928"/>
    </source>
</evidence>
<dbReference type="Gene3D" id="3.30.420.280">
    <property type="match status" value="1"/>
</dbReference>